<sequence>MIYTEDYSTIYQIIDKNYGIKFNKQITIQKLQLNGINYISFDIQELKLDKVEQKKIRRCQYIGMQQPLRLYLNQKKRILVFNHILDSQLSQDKIKVLTQSDYSRILIQLILVFNEFEHRNFNWQISDVSQLYYIDGILKVIIIDYKYNNNKQNRQDLFKELIIQNFNTYIPNINQFLNLKEDPQLQNLLEYLFFQQNISSKQLEVEASYEFVISWLLNISNFQQTIYYTPFCVIKSFDTPEIIKKMIDNSPKMMIFKQKKILNNHKYYEEFRQNIDREIEISEKNKDYKQLLSNLFYIRILDKPFIFIKYYKYTLSDIFKQWMNQNVKFYKLKVFYLCHSFSQAIFELNLCKSIHRDLKPHNLFLEDWNEDEFEKFIQYQIVIGDFDRSKVQTSKQDYEQKLCKYNSAKMTIFNSENSDLYDPPETIETYKYNMWQFGLICFTIANRGIFAGHRLGCRGLEDQEYNLYFSLQAIENKLQNENYPQEFLKLLAQCLDKNYEKRPYPQFIHQILA</sequence>
<name>A0A8S1TGG9_9CILI</name>
<evidence type="ECO:0000313" key="3">
    <source>
        <dbReference type="Proteomes" id="UP000689195"/>
    </source>
</evidence>
<dbReference type="InterPro" id="IPR053083">
    <property type="entry name" value="TF_kinase-domain_protein"/>
</dbReference>
<comment type="caution">
    <text evidence="2">The sequence shown here is derived from an EMBL/GenBank/DDBJ whole genome shotgun (WGS) entry which is preliminary data.</text>
</comment>
<dbReference type="PANTHER" id="PTHR44305">
    <property type="entry name" value="SI:DKEY-192D15.2-RELATED"/>
    <property type="match status" value="1"/>
</dbReference>
<evidence type="ECO:0000313" key="2">
    <source>
        <dbReference type="EMBL" id="CAD8153231.1"/>
    </source>
</evidence>
<dbReference type="Proteomes" id="UP000689195">
    <property type="component" value="Unassembled WGS sequence"/>
</dbReference>
<feature type="domain" description="Protein kinase" evidence="1">
    <location>
        <begin position="211"/>
        <end position="512"/>
    </location>
</feature>
<dbReference type="OrthoDB" id="309957at2759"/>
<dbReference type="Pfam" id="PF00069">
    <property type="entry name" value="Pkinase"/>
    <property type="match status" value="1"/>
</dbReference>
<proteinExistence type="predicted"/>
<dbReference type="InterPro" id="IPR000719">
    <property type="entry name" value="Prot_kinase_dom"/>
</dbReference>
<dbReference type="GO" id="GO:0004672">
    <property type="term" value="F:protein kinase activity"/>
    <property type="evidence" value="ECO:0007669"/>
    <property type="project" value="InterPro"/>
</dbReference>
<gene>
    <name evidence="2" type="ORF">PPENT_87.1.T0240098</name>
</gene>
<protein>
    <recommendedName>
        <fullName evidence="1">Protein kinase domain-containing protein</fullName>
    </recommendedName>
</protein>
<accession>A0A8S1TGG9</accession>
<dbReference type="AlphaFoldDB" id="A0A8S1TGG9"/>
<keyword evidence="3" id="KW-1185">Reference proteome</keyword>
<evidence type="ECO:0000259" key="1">
    <source>
        <dbReference type="PROSITE" id="PS50011"/>
    </source>
</evidence>
<dbReference type="PROSITE" id="PS50011">
    <property type="entry name" value="PROTEIN_KINASE_DOM"/>
    <property type="match status" value="1"/>
</dbReference>
<reference evidence="2" key="1">
    <citation type="submission" date="2021-01" db="EMBL/GenBank/DDBJ databases">
        <authorList>
            <consortium name="Genoscope - CEA"/>
            <person name="William W."/>
        </authorList>
    </citation>
    <scope>NUCLEOTIDE SEQUENCE</scope>
</reference>
<dbReference type="SMART" id="SM00220">
    <property type="entry name" value="S_TKc"/>
    <property type="match status" value="1"/>
</dbReference>
<dbReference type="GO" id="GO:0005524">
    <property type="term" value="F:ATP binding"/>
    <property type="evidence" value="ECO:0007669"/>
    <property type="project" value="InterPro"/>
</dbReference>
<dbReference type="EMBL" id="CAJJDO010000024">
    <property type="protein sequence ID" value="CAD8153231.1"/>
    <property type="molecule type" value="Genomic_DNA"/>
</dbReference>
<organism evidence="2 3">
    <name type="scientific">Paramecium pentaurelia</name>
    <dbReference type="NCBI Taxonomy" id="43138"/>
    <lineage>
        <taxon>Eukaryota</taxon>
        <taxon>Sar</taxon>
        <taxon>Alveolata</taxon>
        <taxon>Ciliophora</taxon>
        <taxon>Intramacronucleata</taxon>
        <taxon>Oligohymenophorea</taxon>
        <taxon>Peniculida</taxon>
        <taxon>Parameciidae</taxon>
        <taxon>Paramecium</taxon>
    </lineage>
</organism>